<reference evidence="5 6" key="1">
    <citation type="submission" date="2019-02" db="EMBL/GenBank/DDBJ databases">
        <authorList>
            <person name="Li S.-H."/>
        </authorList>
    </citation>
    <scope>NUCLEOTIDE SEQUENCE [LARGE SCALE GENOMIC DNA]</scope>
    <source>
        <strain evidence="5 6">IMCC14385</strain>
    </source>
</reference>
<dbReference type="Pfam" id="PF11854">
    <property type="entry name" value="MtrB_PioB"/>
    <property type="match status" value="1"/>
</dbReference>
<dbReference type="InterPro" id="IPR036942">
    <property type="entry name" value="Beta-barrel_TonB_sf"/>
</dbReference>
<dbReference type="Proteomes" id="UP000326287">
    <property type="component" value="Chromosome"/>
</dbReference>
<evidence type="ECO:0000256" key="2">
    <source>
        <dbReference type="ARBA" id="ARBA00023136"/>
    </source>
</evidence>
<feature type="chain" id="PRO_5024908251" evidence="4">
    <location>
        <begin position="27"/>
        <end position="753"/>
    </location>
</feature>
<evidence type="ECO:0000256" key="1">
    <source>
        <dbReference type="ARBA" id="ARBA00004442"/>
    </source>
</evidence>
<evidence type="ECO:0000256" key="4">
    <source>
        <dbReference type="SAM" id="SignalP"/>
    </source>
</evidence>
<proteinExistence type="predicted"/>
<dbReference type="Gene3D" id="2.40.170.20">
    <property type="entry name" value="TonB-dependent receptor, beta-barrel domain"/>
    <property type="match status" value="1"/>
</dbReference>
<evidence type="ECO:0000313" key="5">
    <source>
        <dbReference type="EMBL" id="QFU76814.1"/>
    </source>
</evidence>
<dbReference type="InterPro" id="IPR020016">
    <property type="entry name" value="Decahaem-assoc_OM_MtrB/PioB"/>
</dbReference>
<name>A0A5P9NNH2_9GAMM</name>
<protein>
    <submittedName>
        <fullName evidence="5">MtrB/PioB family decaheme-associated outer membrane protein</fullName>
    </submittedName>
</protein>
<keyword evidence="6" id="KW-1185">Reference proteome</keyword>
<sequence length="753" mass="85344">MTQRSQIPFRLSAIAALVLAASTALAQDKAEPEEEAIYRPLQVTALASPDVLLSEYRGTVELGLGYTSDDNFMFGRYNGLQEDGATLIGNLNWQDFSGDSNWRVTLSDLGLDTREGEVTWQNKNAFKLSLGFDSQQQVNNNSGATPFRGSGTLTLPDEWVYGSTTGDFSELQASLNYFDQEITRDKLFANLSTRLGDRWHLSGGLSYEQKEGTGDISGAMYTDAASGDAAYLPMDIDYETTEFDIGLSYAATGLNLEARLDYSDFNNQDDILIWENPYRSRTPDSMGGMSLAPDNDQLQGRITGQYIITPTARLQFDGSYAVASQDNDYLAYSVNPNAVVTTPLPRESFDGEAQTGTLNAKLWLRPINKLDVELFYKGRERDYDNPRDGYTYIRGDGLSQPRDELTVYNTSHHYQSQIIGLETTWRLPKRTRFTFEYEYEKEERENAAVEETEEDRVVLGLRAQPLDGLTARLEFGYANRAADTYNWDQRYYALLDVELINATPDSQRYINHPELSQYHLSNRERTHGKLDLSWLPTDNWLLNFNMLLQADDYDKSYLGLRDAAWERYHLSASYTAVKDVTATLYGGFDRYETEQMGRAFRGGAEKNAFEIYQPLPQASDPDRDWQLDAGNDAITVGANIQWMVADDLKIEADYSYVDTEGDQTFKTYGAADLNPEDLPTVETTLHHLNASGTWHMRKDLSFKLQYQYYNYESNDWALEGVALDSIDNVLTFGAYNPDEDIHYVGVSALYRWQ</sequence>
<keyword evidence="4" id="KW-0732">Signal</keyword>
<organism evidence="5 6">
    <name type="scientific">Halioglobus maricola</name>
    <dbReference type="NCBI Taxonomy" id="2601894"/>
    <lineage>
        <taxon>Bacteria</taxon>
        <taxon>Pseudomonadati</taxon>
        <taxon>Pseudomonadota</taxon>
        <taxon>Gammaproteobacteria</taxon>
        <taxon>Cellvibrionales</taxon>
        <taxon>Halieaceae</taxon>
        <taxon>Halioglobus</taxon>
    </lineage>
</organism>
<keyword evidence="3" id="KW-0998">Cell outer membrane</keyword>
<dbReference type="NCBIfam" id="TIGR03509">
    <property type="entry name" value="OMP_MtrB_PioB"/>
    <property type="match status" value="1"/>
</dbReference>
<evidence type="ECO:0000313" key="6">
    <source>
        <dbReference type="Proteomes" id="UP000326287"/>
    </source>
</evidence>
<accession>A0A5P9NNH2</accession>
<gene>
    <name evidence="5" type="ORF">EY643_14795</name>
</gene>
<evidence type="ECO:0000256" key="3">
    <source>
        <dbReference type="ARBA" id="ARBA00023237"/>
    </source>
</evidence>
<dbReference type="KEGG" id="halc:EY643_14795"/>
<dbReference type="GO" id="GO:0009279">
    <property type="term" value="C:cell outer membrane"/>
    <property type="evidence" value="ECO:0007669"/>
    <property type="project" value="UniProtKB-SubCell"/>
</dbReference>
<dbReference type="RefSeq" id="WP_153239956.1">
    <property type="nucleotide sequence ID" value="NZ_CP036422.1"/>
</dbReference>
<dbReference type="EMBL" id="CP036422">
    <property type="protein sequence ID" value="QFU76814.1"/>
    <property type="molecule type" value="Genomic_DNA"/>
</dbReference>
<dbReference type="AlphaFoldDB" id="A0A5P9NNH2"/>
<feature type="signal peptide" evidence="4">
    <location>
        <begin position="1"/>
        <end position="26"/>
    </location>
</feature>
<keyword evidence="2" id="KW-0472">Membrane</keyword>
<dbReference type="OrthoDB" id="9146719at2"/>
<comment type="subcellular location">
    <subcellularLocation>
        <location evidence="1">Cell outer membrane</location>
    </subcellularLocation>
</comment>
<dbReference type="SUPFAM" id="SSF56935">
    <property type="entry name" value="Porins"/>
    <property type="match status" value="3"/>
</dbReference>